<dbReference type="AlphaFoldDB" id="X1CIU7"/>
<keyword evidence="1" id="KW-1133">Transmembrane helix</keyword>
<evidence type="ECO:0000313" key="2">
    <source>
        <dbReference type="EMBL" id="GAH08281.1"/>
    </source>
</evidence>
<accession>X1CIU7</accession>
<protein>
    <submittedName>
        <fullName evidence="2">Uncharacterized protein</fullName>
    </submittedName>
</protein>
<sequence length="48" mass="5477">MKIKEWITQDLIYIHHTKRSDDGASETSIKLHPAFIIAIIVYAVIALI</sequence>
<keyword evidence="1" id="KW-0812">Transmembrane</keyword>
<gene>
    <name evidence="2" type="ORF">S01H4_64199</name>
</gene>
<dbReference type="EMBL" id="BART01038857">
    <property type="protein sequence ID" value="GAH08281.1"/>
    <property type="molecule type" value="Genomic_DNA"/>
</dbReference>
<feature type="transmembrane region" description="Helical" evidence="1">
    <location>
        <begin position="29"/>
        <end position="47"/>
    </location>
</feature>
<organism evidence="2">
    <name type="scientific">marine sediment metagenome</name>
    <dbReference type="NCBI Taxonomy" id="412755"/>
    <lineage>
        <taxon>unclassified sequences</taxon>
        <taxon>metagenomes</taxon>
        <taxon>ecological metagenomes</taxon>
    </lineage>
</organism>
<name>X1CIU7_9ZZZZ</name>
<reference evidence="2" key="1">
    <citation type="journal article" date="2014" name="Front. Microbiol.">
        <title>High frequency of phylogenetically diverse reductive dehalogenase-homologous genes in deep subseafloor sedimentary metagenomes.</title>
        <authorList>
            <person name="Kawai M."/>
            <person name="Futagami T."/>
            <person name="Toyoda A."/>
            <person name="Takaki Y."/>
            <person name="Nishi S."/>
            <person name="Hori S."/>
            <person name="Arai W."/>
            <person name="Tsubouchi T."/>
            <person name="Morono Y."/>
            <person name="Uchiyama I."/>
            <person name="Ito T."/>
            <person name="Fujiyama A."/>
            <person name="Inagaki F."/>
            <person name="Takami H."/>
        </authorList>
    </citation>
    <scope>NUCLEOTIDE SEQUENCE</scope>
    <source>
        <strain evidence="2">Expedition CK06-06</strain>
    </source>
</reference>
<keyword evidence="1" id="KW-0472">Membrane</keyword>
<comment type="caution">
    <text evidence="2">The sequence shown here is derived from an EMBL/GenBank/DDBJ whole genome shotgun (WGS) entry which is preliminary data.</text>
</comment>
<evidence type="ECO:0000256" key="1">
    <source>
        <dbReference type="SAM" id="Phobius"/>
    </source>
</evidence>
<proteinExistence type="predicted"/>